<sequence>MSSLELVKIESSSGRKLEYATSSARGGRAGPPDGANDDGVGRVGDGDGDVSARGMMLQEIPATGTASVRSRISCGASRAASVAAYLVYSPHAAPRTMNYGKQPGNLPSETPFPFPSLPSQINAHGKLLVW</sequence>
<dbReference type="EMBL" id="LFZO01000496">
    <property type="protein sequence ID" value="KXT08068.1"/>
    <property type="molecule type" value="Genomic_DNA"/>
</dbReference>
<evidence type="ECO:0000313" key="2">
    <source>
        <dbReference type="EMBL" id="KXT08068.1"/>
    </source>
</evidence>
<reference evidence="2 3" key="1">
    <citation type="submission" date="2015-07" db="EMBL/GenBank/DDBJ databases">
        <title>Comparative genomics of the Sigatoka disease complex on banana suggests a link between parallel evolutionary changes in Pseudocercospora fijiensis and Pseudocercospora eumusae and increased virulence on the banana host.</title>
        <authorList>
            <person name="Chang T.-C."/>
            <person name="Salvucci A."/>
            <person name="Crous P.W."/>
            <person name="Stergiopoulos I."/>
        </authorList>
    </citation>
    <scope>NUCLEOTIDE SEQUENCE [LARGE SCALE GENOMIC DNA]</scope>
    <source>
        <strain evidence="2 3">CBS 116634</strain>
    </source>
</reference>
<dbReference type="AlphaFoldDB" id="A0A139I052"/>
<organism evidence="2 3">
    <name type="scientific">Pseudocercospora musae</name>
    <dbReference type="NCBI Taxonomy" id="113226"/>
    <lineage>
        <taxon>Eukaryota</taxon>
        <taxon>Fungi</taxon>
        <taxon>Dikarya</taxon>
        <taxon>Ascomycota</taxon>
        <taxon>Pezizomycotina</taxon>
        <taxon>Dothideomycetes</taxon>
        <taxon>Dothideomycetidae</taxon>
        <taxon>Mycosphaerellales</taxon>
        <taxon>Mycosphaerellaceae</taxon>
        <taxon>Pseudocercospora</taxon>
    </lineage>
</organism>
<protein>
    <submittedName>
        <fullName evidence="2">Uncharacterized protein</fullName>
    </submittedName>
</protein>
<dbReference type="Proteomes" id="UP000073492">
    <property type="component" value="Unassembled WGS sequence"/>
</dbReference>
<evidence type="ECO:0000313" key="3">
    <source>
        <dbReference type="Proteomes" id="UP000073492"/>
    </source>
</evidence>
<proteinExistence type="predicted"/>
<accession>A0A139I052</accession>
<comment type="caution">
    <text evidence="2">The sequence shown here is derived from an EMBL/GenBank/DDBJ whole genome shotgun (WGS) entry which is preliminary data.</text>
</comment>
<gene>
    <name evidence="2" type="ORF">AC579_7978</name>
</gene>
<keyword evidence="3" id="KW-1185">Reference proteome</keyword>
<name>A0A139I052_9PEZI</name>
<feature type="compositionally biased region" description="Low complexity" evidence="1">
    <location>
        <begin position="24"/>
        <end position="38"/>
    </location>
</feature>
<feature type="region of interest" description="Disordered" evidence="1">
    <location>
        <begin position="1"/>
        <end position="53"/>
    </location>
</feature>
<evidence type="ECO:0000256" key="1">
    <source>
        <dbReference type="SAM" id="MobiDB-lite"/>
    </source>
</evidence>